<name>A0ABM2ZXK8_GOSHI</name>
<reference evidence="2" key="2">
    <citation type="submission" date="2025-08" db="UniProtKB">
        <authorList>
            <consortium name="RefSeq"/>
        </authorList>
    </citation>
    <scope>IDENTIFICATION</scope>
</reference>
<dbReference type="PANTHER" id="PTHR11439">
    <property type="entry name" value="GAG-POL-RELATED RETROTRANSPOSON"/>
    <property type="match status" value="1"/>
</dbReference>
<evidence type="ECO:0000313" key="1">
    <source>
        <dbReference type="Proteomes" id="UP000818029"/>
    </source>
</evidence>
<dbReference type="RefSeq" id="XP_040947351.1">
    <property type="nucleotide sequence ID" value="XM_041091417.1"/>
</dbReference>
<accession>A0ABM2ZXK8</accession>
<dbReference type="Proteomes" id="UP000818029">
    <property type="component" value="Chromosome D04"/>
</dbReference>
<sequence>MFAVQHLSQFMHRPKNSHLEAAILVVRYIRKSPGQGILLSAASKLQVVAFCDSDWASCPMSRRSVTGFCIKLGESLISWKSEKQTTVSRSSVEAEYRSMVVVVAEVVWLNGLLKEISLNQPAKSVVFSDSKVALQIAANPVFH</sequence>
<keyword evidence="1" id="KW-1185">Reference proteome</keyword>
<dbReference type="PANTHER" id="PTHR11439:SF511">
    <property type="match status" value="1"/>
</dbReference>
<dbReference type="GeneID" id="121202920"/>
<gene>
    <name evidence="2" type="primary">LOC121202920</name>
</gene>
<protein>
    <submittedName>
        <fullName evidence="2">Uncharacterized mitochondrial protein AtMg00810-like</fullName>
    </submittedName>
</protein>
<reference evidence="1" key="1">
    <citation type="journal article" date="2020" name="Nat. Genet.">
        <title>Genomic diversifications of five Gossypium allopolyploid species and their impact on cotton improvement.</title>
        <authorList>
            <person name="Chen Z.J."/>
            <person name="Sreedasyam A."/>
            <person name="Ando A."/>
            <person name="Song Q."/>
            <person name="De Santiago L.M."/>
            <person name="Hulse-Kemp A.M."/>
            <person name="Ding M."/>
            <person name="Ye W."/>
            <person name="Kirkbride R.C."/>
            <person name="Jenkins J."/>
            <person name="Plott C."/>
            <person name="Lovell J."/>
            <person name="Lin Y.M."/>
            <person name="Vaughn R."/>
            <person name="Liu B."/>
            <person name="Simpson S."/>
            <person name="Scheffler B.E."/>
            <person name="Wen L."/>
            <person name="Saski C.A."/>
            <person name="Grover C.E."/>
            <person name="Hu G."/>
            <person name="Conover J.L."/>
            <person name="Carlson J.W."/>
            <person name="Shu S."/>
            <person name="Boston L.B."/>
            <person name="Williams M."/>
            <person name="Peterson D.G."/>
            <person name="McGee K."/>
            <person name="Jones D.C."/>
            <person name="Wendel J.F."/>
            <person name="Stelly D.M."/>
            <person name="Grimwood J."/>
            <person name="Schmutz J."/>
        </authorList>
    </citation>
    <scope>NUCLEOTIDE SEQUENCE [LARGE SCALE GENOMIC DNA]</scope>
    <source>
        <strain evidence="1">cv. TM-1</strain>
    </source>
</reference>
<dbReference type="CDD" id="cd09272">
    <property type="entry name" value="RNase_HI_RT_Ty1"/>
    <property type="match status" value="1"/>
</dbReference>
<evidence type="ECO:0000313" key="2">
    <source>
        <dbReference type="RefSeq" id="XP_040947351.1"/>
    </source>
</evidence>
<organism evidence="1 2">
    <name type="scientific">Gossypium hirsutum</name>
    <name type="common">Upland cotton</name>
    <name type="synonym">Gossypium mexicanum</name>
    <dbReference type="NCBI Taxonomy" id="3635"/>
    <lineage>
        <taxon>Eukaryota</taxon>
        <taxon>Viridiplantae</taxon>
        <taxon>Streptophyta</taxon>
        <taxon>Embryophyta</taxon>
        <taxon>Tracheophyta</taxon>
        <taxon>Spermatophyta</taxon>
        <taxon>Magnoliopsida</taxon>
        <taxon>eudicotyledons</taxon>
        <taxon>Gunneridae</taxon>
        <taxon>Pentapetalae</taxon>
        <taxon>rosids</taxon>
        <taxon>malvids</taxon>
        <taxon>Malvales</taxon>
        <taxon>Malvaceae</taxon>
        <taxon>Malvoideae</taxon>
        <taxon>Gossypium</taxon>
    </lineage>
</organism>
<proteinExistence type="predicted"/>